<dbReference type="RefSeq" id="WP_010073092.1">
    <property type="nucleotide sequence ID" value="NC_014393.1"/>
</dbReference>
<dbReference type="STRING" id="573061.Clocel_0009"/>
<feature type="domain" description="3H" evidence="2">
    <location>
        <begin position="71"/>
        <end position="165"/>
    </location>
</feature>
<dbReference type="PANTHER" id="PTHR40068">
    <property type="entry name" value="TRANSCRIPTION REPRESSOR NIAR-RELATED"/>
    <property type="match status" value="1"/>
</dbReference>
<feature type="binding site" evidence="1">
    <location>
        <position position="142"/>
    </location>
    <ligand>
        <name>Ni(2+)</name>
        <dbReference type="ChEBI" id="CHEBI:49786"/>
    </ligand>
</feature>
<keyword evidence="1" id="KW-0479">Metal-binding</keyword>
<dbReference type="Pfam" id="PF02829">
    <property type="entry name" value="3H"/>
    <property type="match status" value="1"/>
</dbReference>
<evidence type="ECO:0000256" key="1">
    <source>
        <dbReference type="PIRSR" id="PIRSR037847-1"/>
    </source>
</evidence>
<dbReference type="InterPro" id="IPR013196">
    <property type="entry name" value="HTH_11"/>
</dbReference>
<protein>
    <submittedName>
        <fullName evidence="4">3H domain-containing protein</fullName>
    </submittedName>
</protein>
<keyword evidence="1" id="KW-0533">Nickel</keyword>
<feature type="binding site" evidence="1">
    <location>
        <position position="83"/>
    </location>
    <ligand>
        <name>Ni(2+)</name>
        <dbReference type="ChEBI" id="CHEBI:49786"/>
    </ligand>
</feature>
<feature type="domain" description="Helix-turn-helix type 11" evidence="3">
    <location>
        <begin position="6"/>
        <end position="58"/>
    </location>
</feature>
<dbReference type="Gene3D" id="3.30.1340.20">
    <property type="entry name" value="3H domain"/>
    <property type="match status" value="1"/>
</dbReference>
<organism evidence="4 5">
    <name type="scientific">Clostridium cellulovorans (strain ATCC 35296 / DSM 3052 / OCM 3 / 743B)</name>
    <dbReference type="NCBI Taxonomy" id="573061"/>
    <lineage>
        <taxon>Bacteria</taxon>
        <taxon>Bacillati</taxon>
        <taxon>Bacillota</taxon>
        <taxon>Clostridia</taxon>
        <taxon>Eubacteriales</taxon>
        <taxon>Clostridiaceae</taxon>
        <taxon>Clostridium</taxon>
    </lineage>
</organism>
<dbReference type="Gene3D" id="1.10.10.10">
    <property type="entry name" value="Winged helix-like DNA-binding domain superfamily/Winged helix DNA-binding domain"/>
    <property type="match status" value="1"/>
</dbReference>
<gene>
    <name evidence="4" type="ordered locus">Clocel_0009</name>
</gene>
<name>D9SML5_CLOC7</name>
<dbReference type="PANTHER" id="PTHR40068:SF1">
    <property type="entry name" value="TRANSCRIPTION REPRESSOR NIAR-RELATED"/>
    <property type="match status" value="1"/>
</dbReference>
<dbReference type="InterPro" id="IPR004173">
    <property type="entry name" value="3H_domain"/>
</dbReference>
<dbReference type="SUPFAM" id="SSF46785">
    <property type="entry name" value="Winged helix' DNA-binding domain"/>
    <property type="match status" value="1"/>
</dbReference>
<reference evidence="4 5" key="1">
    <citation type="submission" date="2010-08" db="EMBL/GenBank/DDBJ databases">
        <title>Complete sequence of Clostridium cellulovorans 743B.</title>
        <authorList>
            <consortium name="US DOE Joint Genome Institute"/>
            <person name="Lucas S."/>
            <person name="Copeland A."/>
            <person name="Lapidus A."/>
            <person name="Cheng J.-F."/>
            <person name="Bruce D."/>
            <person name="Goodwin L."/>
            <person name="Pitluck S."/>
            <person name="Chertkov O."/>
            <person name="Detter J.C."/>
            <person name="Han C."/>
            <person name="Tapia R."/>
            <person name="Land M."/>
            <person name="Hauser L."/>
            <person name="Chang Y.-J."/>
            <person name="Jeffries C."/>
            <person name="Kyrpides N."/>
            <person name="Ivanova N."/>
            <person name="Mikhailova N."/>
            <person name="Hemme C.L."/>
            <person name="Woyke T."/>
        </authorList>
    </citation>
    <scope>NUCLEOTIDE SEQUENCE [LARGE SCALE GENOMIC DNA]</scope>
    <source>
        <strain evidence="5">ATCC 35296 / DSM 3052 / OCM 3 / 743B</strain>
    </source>
</reference>
<dbReference type="PIRSF" id="PIRSF037847">
    <property type="entry name" value="NiaR"/>
    <property type="match status" value="1"/>
</dbReference>
<sequence length="167" mass="19296">MSPDERRKFILNKLIDDKEVLKGQVLAEFLKVTRQIIVKDIAILKAEGHNIISTPKGYMIQQENKDLKKVIAVFHDEKDIETELSIIVKYGGIIEDIRVEHAVYGEITAMLMIKTIYEVQSFIQKLKDSKPLSALTGGVHLHLIRYKDEEMLQNILRELKEKNLLLE</sequence>
<keyword evidence="5" id="KW-1185">Reference proteome</keyword>
<dbReference type="GO" id="GO:0046872">
    <property type="term" value="F:metal ion binding"/>
    <property type="evidence" value="ECO:0007669"/>
    <property type="project" value="UniProtKB-KW"/>
</dbReference>
<dbReference type="eggNOG" id="COG1827">
    <property type="taxonomic scope" value="Bacteria"/>
</dbReference>
<feature type="binding site" evidence="1">
    <location>
        <position position="75"/>
    </location>
    <ligand>
        <name>Ni(2+)</name>
        <dbReference type="ChEBI" id="CHEBI:49786"/>
    </ligand>
</feature>
<proteinExistence type="predicted"/>
<evidence type="ECO:0000313" key="5">
    <source>
        <dbReference type="Proteomes" id="UP000002730"/>
    </source>
</evidence>
<evidence type="ECO:0000259" key="2">
    <source>
        <dbReference type="Pfam" id="PF02829"/>
    </source>
</evidence>
<dbReference type="InterPro" id="IPR026043">
    <property type="entry name" value="NadR"/>
</dbReference>
<evidence type="ECO:0000313" key="4">
    <source>
        <dbReference type="EMBL" id="ADL49800.1"/>
    </source>
</evidence>
<dbReference type="AlphaFoldDB" id="D9SML5"/>
<dbReference type="HOGENOM" id="CLU_108798_0_0_9"/>
<dbReference type="InterPro" id="IPR036388">
    <property type="entry name" value="WH-like_DNA-bd_sf"/>
</dbReference>
<dbReference type="InterPro" id="IPR036390">
    <property type="entry name" value="WH_DNA-bd_sf"/>
</dbReference>
<dbReference type="KEGG" id="ccb:Clocel_0009"/>
<dbReference type="Proteomes" id="UP000002730">
    <property type="component" value="Chromosome"/>
</dbReference>
<dbReference type="EMBL" id="CP002160">
    <property type="protein sequence ID" value="ADL49800.1"/>
    <property type="molecule type" value="Genomic_DNA"/>
</dbReference>
<accession>D9SML5</accession>
<evidence type="ECO:0000259" key="3">
    <source>
        <dbReference type="Pfam" id="PF08279"/>
    </source>
</evidence>
<dbReference type="OrthoDB" id="9792661at2"/>
<dbReference type="SUPFAM" id="SSF75500">
    <property type="entry name" value="Putative transcriptional regulator TM1602, C-terminal domain"/>
    <property type="match status" value="1"/>
</dbReference>
<dbReference type="Pfam" id="PF08279">
    <property type="entry name" value="HTH_11"/>
    <property type="match status" value="1"/>
</dbReference>
<feature type="binding site" evidence="1">
    <location>
        <position position="140"/>
    </location>
    <ligand>
        <name>Ni(2+)</name>
        <dbReference type="ChEBI" id="CHEBI:49786"/>
    </ligand>
</feature>
<dbReference type="InterPro" id="IPR035922">
    <property type="entry name" value="3H_dom_sf"/>
</dbReference>